<gene>
    <name evidence="1" type="ORF">H7E68_04015</name>
</gene>
<evidence type="ECO:0000313" key="1">
    <source>
        <dbReference type="EMBL" id="MBB6713904.1"/>
    </source>
</evidence>
<name>A0A7X0SAB3_9CLOT</name>
<sequence>MQLDIPNFTRFLSQWYKVLKIGTEIIVKRIFATGVSPITLDSLTSRFNIASDYGKIGNMFELKDKSSNMKILDEILKGEEISAIITSQFSLEKYFDEDDK</sequence>
<protein>
    <submittedName>
        <fullName evidence="1">AAA family ATPase</fullName>
    </submittedName>
</protein>
<organism evidence="1 2">
    <name type="scientific">Clostridium gasigenes</name>
    <dbReference type="NCBI Taxonomy" id="94869"/>
    <lineage>
        <taxon>Bacteria</taxon>
        <taxon>Bacillati</taxon>
        <taxon>Bacillota</taxon>
        <taxon>Clostridia</taxon>
        <taxon>Eubacteriales</taxon>
        <taxon>Clostridiaceae</taxon>
        <taxon>Clostridium</taxon>
    </lineage>
</organism>
<evidence type="ECO:0000313" key="2">
    <source>
        <dbReference type="Proteomes" id="UP000585258"/>
    </source>
</evidence>
<dbReference type="RefSeq" id="WP_185163625.1">
    <property type="nucleotide sequence ID" value="NZ_JACKWY010000002.1"/>
</dbReference>
<dbReference type="AlphaFoldDB" id="A0A7X0SAB3"/>
<dbReference type="Proteomes" id="UP000585258">
    <property type="component" value="Unassembled WGS sequence"/>
</dbReference>
<reference evidence="1 2" key="1">
    <citation type="submission" date="2020-08" db="EMBL/GenBank/DDBJ databases">
        <title>Clostridia isolated from Swiss meat.</title>
        <authorList>
            <person name="Wambui J."/>
            <person name="Stevens M.J.A."/>
            <person name="Stephan R."/>
        </authorList>
    </citation>
    <scope>NUCLEOTIDE SEQUENCE [LARGE SCALE GENOMIC DNA]</scope>
    <source>
        <strain evidence="1 2">CM001</strain>
    </source>
</reference>
<dbReference type="EMBL" id="JACKWY010000002">
    <property type="protein sequence ID" value="MBB6713904.1"/>
    <property type="molecule type" value="Genomic_DNA"/>
</dbReference>
<comment type="caution">
    <text evidence="1">The sequence shown here is derived from an EMBL/GenBank/DDBJ whole genome shotgun (WGS) entry which is preliminary data.</text>
</comment>
<proteinExistence type="predicted"/>
<accession>A0A7X0SAB3</accession>